<accession>A0AAE0I582</accession>
<keyword evidence="5" id="KW-1185">Reference proteome</keyword>
<dbReference type="Proteomes" id="UP001283341">
    <property type="component" value="Unassembled WGS sequence"/>
</dbReference>
<dbReference type="Gene3D" id="3.40.50.150">
    <property type="entry name" value="Vaccinia Virus protein VP39"/>
    <property type="match status" value="1"/>
</dbReference>
<dbReference type="GO" id="GO:0008168">
    <property type="term" value="F:methyltransferase activity"/>
    <property type="evidence" value="ECO:0007669"/>
    <property type="project" value="UniProtKB-KW"/>
</dbReference>
<feature type="domain" description="Methyltransferase" evidence="2">
    <location>
        <begin position="62"/>
        <end position="160"/>
    </location>
</feature>
<keyword evidence="4" id="KW-0808">Transferase</keyword>
<dbReference type="PANTHER" id="PTHR43591">
    <property type="entry name" value="METHYLTRANSFERASE"/>
    <property type="match status" value="1"/>
</dbReference>
<reference evidence="4" key="1">
    <citation type="journal article" date="2023" name="Mol. Phylogenet. Evol.">
        <title>Genome-scale phylogeny and comparative genomics of the fungal order Sordariales.</title>
        <authorList>
            <person name="Hensen N."/>
            <person name="Bonometti L."/>
            <person name="Westerberg I."/>
            <person name="Brannstrom I.O."/>
            <person name="Guillou S."/>
            <person name="Cros-Aarteil S."/>
            <person name="Calhoun S."/>
            <person name="Haridas S."/>
            <person name="Kuo A."/>
            <person name="Mondo S."/>
            <person name="Pangilinan J."/>
            <person name="Riley R."/>
            <person name="LaButti K."/>
            <person name="Andreopoulos B."/>
            <person name="Lipzen A."/>
            <person name="Chen C."/>
            <person name="Yan M."/>
            <person name="Daum C."/>
            <person name="Ng V."/>
            <person name="Clum A."/>
            <person name="Steindorff A."/>
            <person name="Ohm R.A."/>
            <person name="Martin F."/>
            <person name="Silar P."/>
            <person name="Natvig D.O."/>
            <person name="Lalanne C."/>
            <person name="Gautier V."/>
            <person name="Ament-Velasquez S.L."/>
            <person name="Kruys A."/>
            <person name="Hutchinson M.I."/>
            <person name="Powell A.J."/>
            <person name="Barry K."/>
            <person name="Miller A.N."/>
            <person name="Grigoriev I.V."/>
            <person name="Debuchy R."/>
            <person name="Gladieux P."/>
            <person name="Hiltunen Thoren M."/>
            <person name="Johannesson H."/>
        </authorList>
    </citation>
    <scope>NUCLEOTIDE SEQUENCE</scope>
    <source>
        <strain evidence="4">CBS 118394</strain>
    </source>
</reference>
<name>A0AAE0I582_9PEZI</name>
<protein>
    <submittedName>
        <fullName evidence="4">S-adenosyl-L-methionine-dependent methyltransferase</fullName>
    </submittedName>
</protein>
<comment type="caution">
    <text evidence="4">The sequence shown here is derived from an EMBL/GenBank/DDBJ whole genome shotgun (WGS) entry which is preliminary data.</text>
</comment>
<evidence type="ECO:0000313" key="4">
    <source>
        <dbReference type="EMBL" id="KAK3318853.1"/>
    </source>
</evidence>
<dbReference type="GO" id="GO:0032259">
    <property type="term" value="P:methylation"/>
    <property type="evidence" value="ECO:0007669"/>
    <property type="project" value="UniProtKB-KW"/>
</dbReference>
<evidence type="ECO:0000313" key="5">
    <source>
        <dbReference type="Proteomes" id="UP001283341"/>
    </source>
</evidence>
<evidence type="ECO:0000313" key="3">
    <source>
        <dbReference type="EMBL" id="KAK3311817.1"/>
    </source>
</evidence>
<dbReference type="InterPro" id="IPR041698">
    <property type="entry name" value="Methyltransf_25"/>
</dbReference>
<organism evidence="4 5">
    <name type="scientific">Apodospora peruviana</name>
    <dbReference type="NCBI Taxonomy" id="516989"/>
    <lineage>
        <taxon>Eukaryota</taxon>
        <taxon>Fungi</taxon>
        <taxon>Dikarya</taxon>
        <taxon>Ascomycota</taxon>
        <taxon>Pezizomycotina</taxon>
        <taxon>Sordariomycetes</taxon>
        <taxon>Sordariomycetidae</taxon>
        <taxon>Sordariales</taxon>
        <taxon>Lasiosphaeriaceae</taxon>
        <taxon>Apodospora</taxon>
    </lineage>
</organism>
<reference evidence="4" key="2">
    <citation type="submission" date="2023-06" db="EMBL/GenBank/DDBJ databases">
        <authorList>
            <consortium name="Lawrence Berkeley National Laboratory"/>
            <person name="Haridas S."/>
            <person name="Hensen N."/>
            <person name="Bonometti L."/>
            <person name="Westerberg I."/>
            <person name="Brannstrom I.O."/>
            <person name="Guillou S."/>
            <person name="Cros-Aarteil S."/>
            <person name="Calhoun S."/>
            <person name="Kuo A."/>
            <person name="Mondo S."/>
            <person name="Pangilinan J."/>
            <person name="Riley R."/>
            <person name="Labutti K."/>
            <person name="Andreopoulos B."/>
            <person name="Lipzen A."/>
            <person name="Chen C."/>
            <person name="Yanf M."/>
            <person name="Daum C."/>
            <person name="Ng V."/>
            <person name="Clum A."/>
            <person name="Steindorff A."/>
            <person name="Ohm R."/>
            <person name="Martin F."/>
            <person name="Silar P."/>
            <person name="Natvig D."/>
            <person name="Lalanne C."/>
            <person name="Gautier V."/>
            <person name="Ament-Velasquez S.L."/>
            <person name="Kruys A."/>
            <person name="Hutchinson M.I."/>
            <person name="Powell A.J."/>
            <person name="Barry K."/>
            <person name="Miller A.N."/>
            <person name="Grigoriev I.V."/>
            <person name="Debuchy R."/>
            <person name="Gladieux P."/>
            <person name="Thoren M.H."/>
            <person name="Johannesson H."/>
        </authorList>
    </citation>
    <scope>NUCLEOTIDE SEQUENCE</scope>
    <source>
        <strain evidence="4">CBS 118394</strain>
    </source>
</reference>
<sequence length="300" mass="33573">MSSAKRASELKRFFENAGSLIGASWQDVLMDNAQRVSGPLATRMLSQIGITQETTMPFRLFDNACGAGAVAQEVHRLVKPEVLQKSSILCGDFSDPSVELSRKRAEEEGWVNTNAEKIDAQKTGLPSGEFSHVTTNIGFHVVPDSKAALDEAIRILKPGGTLGFTTWAQMPGWAEDLQSAFASFPFEAPFSFGVQTTEWGNWGDVDWIRKELEERGLEDVKVELFAFTSHVDNVEHYIATAGMMIDWVVSSNWSEEVRKEHGRDEYQRLVKDFLEHKYDGKGWDQKWVAVVASGRVLARR</sequence>
<evidence type="ECO:0000259" key="2">
    <source>
        <dbReference type="Pfam" id="PF13649"/>
    </source>
</evidence>
<dbReference type="CDD" id="cd02440">
    <property type="entry name" value="AdoMet_MTases"/>
    <property type="match status" value="1"/>
</dbReference>
<proteinExistence type="inferred from homology"/>
<keyword evidence="4" id="KW-0489">Methyltransferase</keyword>
<dbReference type="AlphaFoldDB" id="A0AAE0I582"/>
<comment type="similarity">
    <text evidence="1">Belongs to the methyltransferase superfamily. LaeA methyltransferase family.</text>
</comment>
<dbReference type="Pfam" id="PF13649">
    <property type="entry name" value="Methyltransf_25"/>
    <property type="match status" value="1"/>
</dbReference>
<dbReference type="SUPFAM" id="SSF53335">
    <property type="entry name" value="S-adenosyl-L-methionine-dependent methyltransferases"/>
    <property type="match status" value="1"/>
</dbReference>
<evidence type="ECO:0000256" key="1">
    <source>
        <dbReference type="ARBA" id="ARBA00038158"/>
    </source>
</evidence>
<dbReference type="EMBL" id="JAUEDM010000017">
    <property type="protein sequence ID" value="KAK3311817.1"/>
    <property type="molecule type" value="Genomic_DNA"/>
</dbReference>
<dbReference type="InterPro" id="IPR029063">
    <property type="entry name" value="SAM-dependent_MTases_sf"/>
</dbReference>
<gene>
    <name evidence="4" type="ORF">B0H66DRAFT_575486</name>
    <name evidence="3" type="ORF">B0H66DRAFT_578762</name>
</gene>
<dbReference type="EMBL" id="JAUEDM010000004">
    <property type="protein sequence ID" value="KAK3318853.1"/>
    <property type="molecule type" value="Genomic_DNA"/>
</dbReference>